<evidence type="ECO:0000313" key="2">
    <source>
        <dbReference type="Proteomes" id="UP000663879"/>
    </source>
</evidence>
<dbReference type="AlphaFoldDB" id="A0A813YC73"/>
<dbReference type="Proteomes" id="UP000663879">
    <property type="component" value="Unassembled WGS sequence"/>
</dbReference>
<accession>A0A813YC73</accession>
<protein>
    <submittedName>
        <fullName evidence="1">Uncharacterized protein</fullName>
    </submittedName>
</protein>
<organism evidence="1 2">
    <name type="scientific">Brachionus calyciflorus</name>
    <dbReference type="NCBI Taxonomy" id="104777"/>
    <lineage>
        <taxon>Eukaryota</taxon>
        <taxon>Metazoa</taxon>
        <taxon>Spiralia</taxon>
        <taxon>Gnathifera</taxon>
        <taxon>Rotifera</taxon>
        <taxon>Eurotatoria</taxon>
        <taxon>Monogononta</taxon>
        <taxon>Pseudotrocha</taxon>
        <taxon>Ploima</taxon>
        <taxon>Brachionidae</taxon>
        <taxon>Brachionus</taxon>
    </lineage>
</organism>
<keyword evidence="2" id="KW-1185">Reference proteome</keyword>
<sequence>MEEIMQINVLKLFKTAIIQLSNRNQFLRENSQTDDETSILIETELQILRDELTLINSEITRFSSRISELHQVQQALAKTYIGRLEEQMNQDEKNFDILTEIERQMKHCEAQMFDVVNEKKRFVMIKFDFINDFLTRSYNIPKFNNYNQDEGINSQGDSEFSNHSNLNNNLQDQSQIPMALPEGFKMKKQCEVCGLFGEVNQATRSRIDKLSLCRICAIFHDNHKKILFTEDTLNCSCFYNISKCPNKKLEAFKFLLETLPRFDINEVCSEPNMVKRRRGNTPKTTTNINDITKRIKTDIEQPIFDEPSLSN</sequence>
<dbReference type="EMBL" id="CAJNOC010001663">
    <property type="protein sequence ID" value="CAF0882161.1"/>
    <property type="molecule type" value="Genomic_DNA"/>
</dbReference>
<comment type="caution">
    <text evidence="1">The sequence shown here is derived from an EMBL/GenBank/DDBJ whole genome shotgun (WGS) entry which is preliminary data.</text>
</comment>
<gene>
    <name evidence="1" type="ORF">OXX778_LOCUS10468</name>
</gene>
<dbReference type="OrthoDB" id="10443781at2759"/>
<proteinExistence type="predicted"/>
<name>A0A813YC73_9BILA</name>
<evidence type="ECO:0000313" key="1">
    <source>
        <dbReference type="EMBL" id="CAF0882161.1"/>
    </source>
</evidence>
<reference evidence="1" key="1">
    <citation type="submission" date="2021-02" db="EMBL/GenBank/DDBJ databases">
        <authorList>
            <person name="Nowell W R."/>
        </authorList>
    </citation>
    <scope>NUCLEOTIDE SEQUENCE</scope>
    <source>
        <strain evidence="1">Ploen Becks lab</strain>
    </source>
</reference>